<feature type="domain" description="Mur ligase N-terminal catalytic" evidence="12">
    <location>
        <begin position="25"/>
        <end position="71"/>
    </location>
</feature>
<keyword evidence="8 10" id="KW-0131">Cell cycle</keyword>
<dbReference type="RefSeq" id="WP_094410560.1">
    <property type="nucleotide sequence ID" value="NZ_BMJZ01000003.1"/>
</dbReference>
<dbReference type="InterPro" id="IPR036565">
    <property type="entry name" value="Mur-like_cat_sf"/>
</dbReference>
<dbReference type="Pfam" id="PF08245">
    <property type="entry name" value="Mur_ligase_M"/>
    <property type="match status" value="1"/>
</dbReference>
<dbReference type="SUPFAM" id="SSF63418">
    <property type="entry name" value="MurE/MurF N-terminal domain"/>
    <property type="match status" value="1"/>
</dbReference>
<dbReference type="UniPathway" id="UPA00219"/>
<evidence type="ECO:0000256" key="3">
    <source>
        <dbReference type="ARBA" id="ARBA00022618"/>
    </source>
</evidence>
<dbReference type="PANTHER" id="PTHR43024">
    <property type="entry name" value="UDP-N-ACETYLMURAMOYL-TRIPEPTIDE--D-ALANYL-D-ALANINE LIGASE"/>
    <property type="match status" value="1"/>
</dbReference>
<dbReference type="EC" id="6.3.2.10" evidence="10 11"/>
<keyword evidence="3 10" id="KW-0132">Cell division</keyword>
<dbReference type="Pfam" id="PF02875">
    <property type="entry name" value="Mur_ligase_C"/>
    <property type="match status" value="1"/>
</dbReference>
<dbReference type="Pfam" id="PF01225">
    <property type="entry name" value="Mur_ligase"/>
    <property type="match status" value="1"/>
</dbReference>
<keyword evidence="16" id="KW-1185">Reference proteome</keyword>
<dbReference type="GO" id="GO:0009252">
    <property type="term" value="P:peptidoglycan biosynthetic process"/>
    <property type="evidence" value="ECO:0007669"/>
    <property type="project" value="UniProtKB-UniRule"/>
</dbReference>
<feature type="domain" description="Mur ligase central" evidence="14">
    <location>
        <begin position="103"/>
        <end position="288"/>
    </location>
</feature>
<dbReference type="GO" id="GO:0051301">
    <property type="term" value="P:cell division"/>
    <property type="evidence" value="ECO:0007669"/>
    <property type="project" value="UniProtKB-KW"/>
</dbReference>
<dbReference type="Proteomes" id="UP000216361">
    <property type="component" value="Unassembled WGS sequence"/>
</dbReference>
<dbReference type="Gene3D" id="3.40.1390.10">
    <property type="entry name" value="MurE/MurF, N-terminal domain"/>
    <property type="match status" value="1"/>
</dbReference>
<keyword evidence="5 10" id="KW-0067">ATP-binding</keyword>
<evidence type="ECO:0000313" key="16">
    <source>
        <dbReference type="Proteomes" id="UP000216361"/>
    </source>
</evidence>
<dbReference type="EMBL" id="NOXS01000035">
    <property type="protein sequence ID" value="OYQ16923.1"/>
    <property type="molecule type" value="Genomic_DNA"/>
</dbReference>
<evidence type="ECO:0000259" key="13">
    <source>
        <dbReference type="Pfam" id="PF02875"/>
    </source>
</evidence>
<feature type="binding site" evidence="10">
    <location>
        <begin position="105"/>
        <end position="111"/>
    </location>
    <ligand>
        <name>ATP</name>
        <dbReference type="ChEBI" id="CHEBI:30616"/>
    </ligand>
</feature>
<dbReference type="GO" id="GO:0071555">
    <property type="term" value="P:cell wall organization"/>
    <property type="evidence" value="ECO:0007669"/>
    <property type="project" value="UniProtKB-KW"/>
</dbReference>
<evidence type="ECO:0000256" key="1">
    <source>
        <dbReference type="ARBA" id="ARBA00022490"/>
    </source>
</evidence>
<keyword evidence="4 10" id="KW-0547">Nucleotide-binding</keyword>
<dbReference type="SUPFAM" id="SSF53623">
    <property type="entry name" value="MurD-like peptide ligases, catalytic domain"/>
    <property type="match status" value="1"/>
</dbReference>
<comment type="function">
    <text evidence="10 11">Involved in cell wall formation. Catalyzes the final step in the synthesis of UDP-N-acetylmuramoyl-pentapeptide, the precursor of murein.</text>
</comment>
<gene>
    <name evidence="10" type="primary">murF</name>
    <name evidence="15" type="ORF">CHR90_18330</name>
</gene>
<dbReference type="InterPro" id="IPR005863">
    <property type="entry name" value="UDP-N-AcMur_synth"/>
</dbReference>
<dbReference type="Gene3D" id="3.40.1190.10">
    <property type="entry name" value="Mur-like, catalytic domain"/>
    <property type="match status" value="1"/>
</dbReference>
<comment type="subcellular location">
    <subcellularLocation>
        <location evidence="10 11">Cytoplasm</location>
    </subcellularLocation>
</comment>
<comment type="catalytic activity">
    <reaction evidence="10 11">
        <text>D-alanyl-D-alanine + UDP-N-acetyl-alpha-D-muramoyl-L-alanyl-gamma-D-glutamyl-meso-2,6-diaminopimelate + ATP = UDP-N-acetyl-alpha-D-muramoyl-L-alanyl-gamma-D-glutamyl-meso-2,6-diaminopimeloyl-D-alanyl-D-alanine + ADP + phosphate + H(+)</text>
        <dbReference type="Rhea" id="RHEA:28374"/>
        <dbReference type="ChEBI" id="CHEBI:15378"/>
        <dbReference type="ChEBI" id="CHEBI:30616"/>
        <dbReference type="ChEBI" id="CHEBI:43474"/>
        <dbReference type="ChEBI" id="CHEBI:57822"/>
        <dbReference type="ChEBI" id="CHEBI:61386"/>
        <dbReference type="ChEBI" id="CHEBI:83905"/>
        <dbReference type="ChEBI" id="CHEBI:456216"/>
        <dbReference type="EC" id="6.3.2.10"/>
    </reaction>
</comment>
<dbReference type="SUPFAM" id="SSF53244">
    <property type="entry name" value="MurD-like peptide ligases, peptide-binding domain"/>
    <property type="match status" value="1"/>
</dbReference>
<dbReference type="GO" id="GO:0008766">
    <property type="term" value="F:UDP-N-acetylmuramoylalanyl-D-glutamyl-2,6-diaminopimelate-D-alanyl-D-alanine ligase activity"/>
    <property type="evidence" value="ECO:0007669"/>
    <property type="project" value="RHEA"/>
</dbReference>
<dbReference type="InterPro" id="IPR035911">
    <property type="entry name" value="MurE/MurF_N"/>
</dbReference>
<evidence type="ECO:0000256" key="4">
    <source>
        <dbReference type="ARBA" id="ARBA00022741"/>
    </source>
</evidence>
<comment type="similarity">
    <text evidence="10">Belongs to the MurCDEF family. MurF subfamily.</text>
</comment>
<organism evidence="15 16">
    <name type="scientific">Elstera cyanobacteriorum</name>
    <dbReference type="NCBI Taxonomy" id="2022747"/>
    <lineage>
        <taxon>Bacteria</taxon>
        <taxon>Pseudomonadati</taxon>
        <taxon>Pseudomonadota</taxon>
        <taxon>Alphaproteobacteria</taxon>
        <taxon>Rhodospirillales</taxon>
        <taxon>Rhodospirillaceae</taxon>
        <taxon>Elstera</taxon>
    </lineage>
</organism>
<evidence type="ECO:0000256" key="10">
    <source>
        <dbReference type="HAMAP-Rule" id="MF_02019"/>
    </source>
</evidence>
<keyword evidence="1 10" id="KW-0963">Cytoplasm</keyword>
<dbReference type="GO" id="GO:0047480">
    <property type="term" value="F:UDP-N-acetylmuramoyl-tripeptide-D-alanyl-D-alanine ligase activity"/>
    <property type="evidence" value="ECO:0007669"/>
    <property type="project" value="UniProtKB-UniRule"/>
</dbReference>
<keyword evidence="2 10" id="KW-0436">Ligase</keyword>
<dbReference type="OrthoDB" id="9800958at2"/>
<comment type="caution">
    <text evidence="15">The sequence shown here is derived from an EMBL/GenBank/DDBJ whole genome shotgun (WGS) entry which is preliminary data.</text>
</comment>
<evidence type="ECO:0000256" key="11">
    <source>
        <dbReference type="RuleBase" id="RU004136"/>
    </source>
</evidence>
<dbReference type="GO" id="GO:0005737">
    <property type="term" value="C:cytoplasm"/>
    <property type="evidence" value="ECO:0007669"/>
    <property type="project" value="UniProtKB-SubCell"/>
</dbReference>
<comment type="pathway">
    <text evidence="10 11">Cell wall biogenesis; peptidoglycan biosynthesis.</text>
</comment>
<dbReference type="Gene3D" id="3.90.190.20">
    <property type="entry name" value="Mur ligase, C-terminal domain"/>
    <property type="match status" value="1"/>
</dbReference>
<evidence type="ECO:0000256" key="8">
    <source>
        <dbReference type="ARBA" id="ARBA00023306"/>
    </source>
</evidence>
<protein>
    <recommendedName>
        <fullName evidence="10 11">UDP-N-acetylmuramoyl-tripeptide--D-alanyl-D-alanine ligase</fullName>
        <ecNumber evidence="10 11">6.3.2.10</ecNumber>
    </recommendedName>
    <alternativeName>
        <fullName evidence="10">D-alanyl-D-alanine-adding enzyme</fullName>
    </alternativeName>
</protein>
<feature type="domain" description="Mur ligase C-terminal" evidence="13">
    <location>
        <begin position="326"/>
        <end position="435"/>
    </location>
</feature>
<evidence type="ECO:0000256" key="9">
    <source>
        <dbReference type="ARBA" id="ARBA00023316"/>
    </source>
</evidence>
<evidence type="ECO:0000259" key="14">
    <source>
        <dbReference type="Pfam" id="PF08245"/>
    </source>
</evidence>
<keyword evidence="6 10" id="KW-0133">Cell shape</keyword>
<dbReference type="HAMAP" id="MF_02019">
    <property type="entry name" value="MurF"/>
    <property type="match status" value="1"/>
</dbReference>
<name>A0A255XIW8_9PROT</name>
<evidence type="ECO:0000256" key="6">
    <source>
        <dbReference type="ARBA" id="ARBA00022960"/>
    </source>
</evidence>
<dbReference type="InterPro" id="IPR013221">
    <property type="entry name" value="Mur_ligase_cen"/>
</dbReference>
<keyword evidence="7 10" id="KW-0573">Peptidoglycan synthesis</keyword>
<keyword evidence="9 10" id="KW-0961">Cell wall biogenesis/degradation</keyword>
<sequence>MSPLWTHITAAEATQGTARGAFSATGVSIDSRTVQPGDLFVALRGENNDAHAYVPQALAAGAAAAVVDHPVDGPHLVVPDTMRALEDLGAFARARVSAKVAAITGSVGKTSSKEALTQLLAAQAPTYGSRGNLNNNFGVPLSLARLPADVTYGVFELGMNHPGEIAPLSRQAKPHVALVTAIAPAHVEFFSDGEAGIAREKASIAEGLLPGGVLILPRDSQHFAAMRAAYPEVLSFGTAPDADSRLIDWQPGADGIDTVEADILGTRCRYRWGMAGRHQALNSLGVLTTLVRLGGDLSRALSDAEALRPMAGRGERLVLPWQGGTITLLDESYNASPTAVRAALHVLATLPGRRLLVLGDMLELGDHAADLHAGLAEAVDGAGLDRVYLAGTHIAALAQALPTGRVTAHAALTQDLIAPVLADLQPGDAILVKGSLGMKMKPLVEAIKTAALPQKVLS</sequence>
<accession>A0A255XIW8</accession>
<proteinExistence type="inferred from homology"/>
<evidence type="ECO:0000256" key="7">
    <source>
        <dbReference type="ARBA" id="ARBA00022984"/>
    </source>
</evidence>
<dbReference type="InterPro" id="IPR004101">
    <property type="entry name" value="Mur_ligase_C"/>
</dbReference>
<dbReference type="GO" id="GO:0005524">
    <property type="term" value="F:ATP binding"/>
    <property type="evidence" value="ECO:0007669"/>
    <property type="project" value="UniProtKB-UniRule"/>
</dbReference>
<evidence type="ECO:0000256" key="5">
    <source>
        <dbReference type="ARBA" id="ARBA00022840"/>
    </source>
</evidence>
<dbReference type="AlphaFoldDB" id="A0A255XIW8"/>
<dbReference type="GO" id="GO:0008360">
    <property type="term" value="P:regulation of cell shape"/>
    <property type="evidence" value="ECO:0007669"/>
    <property type="project" value="UniProtKB-KW"/>
</dbReference>
<reference evidence="15 16" key="1">
    <citation type="submission" date="2017-07" db="EMBL/GenBank/DDBJ databases">
        <title>Elstera cyanobacteriorum sp. nov., a novel bacterium isolated from cyanobacterial aggregates in a eutrophic lake.</title>
        <authorList>
            <person name="Cai H."/>
        </authorList>
    </citation>
    <scope>NUCLEOTIDE SEQUENCE [LARGE SCALE GENOMIC DNA]</scope>
    <source>
        <strain evidence="15 16">TH019</strain>
    </source>
</reference>
<dbReference type="InterPro" id="IPR036615">
    <property type="entry name" value="Mur_ligase_C_dom_sf"/>
</dbReference>
<evidence type="ECO:0000313" key="15">
    <source>
        <dbReference type="EMBL" id="OYQ16923.1"/>
    </source>
</evidence>
<dbReference type="InterPro" id="IPR000713">
    <property type="entry name" value="Mur_ligase_N"/>
</dbReference>
<dbReference type="PANTHER" id="PTHR43024:SF1">
    <property type="entry name" value="UDP-N-ACETYLMURAMOYL-TRIPEPTIDE--D-ALANYL-D-ALANINE LIGASE"/>
    <property type="match status" value="1"/>
</dbReference>
<dbReference type="NCBIfam" id="TIGR01143">
    <property type="entry name" value="murF"/>
    <property type="match status" value="1"/>
</dbReference>
<evidence type="ECO:0000259" key="12">
    <source>
        <dbReference type="Pfam" id="PF01225"/>
    </source>
</evidence>
<evidence type="ECO:0000256" key="2">
    <source>
        <dbReference type="ARBA" id="ARBA00022598"/>
    </source>
</evidence>
<dbReference type="InterPro" id="IPR051046">
    <property type="entry name" value="MurCDEF_CellWall_CoF430Synth"/>
</dbReference>